<feature type="compositionally biased region" description="Basic residues" evidence="2">
    <location>
        <begin position="913"/>
        <end position="923"/>
    </location>
</feature>
<feature type="compositionally biased region" description="Basic and acidic residues" evidence="2">
    <location>
        <begin position="890"/>
        <end position="906"/>
    </location>
</feature>
<reference evidence="4" key="1">
    <citation type="submission" date="2020-05" db="UniProtKB">
        <authorList>
            <consortium name="EnsemblMetazoa"/>
        </authorList>
    </citation>
    <scope>IDENTIFICATION</scope>
    <source>
        <strain evidence="4">TTRI</strain>
    </source>
</reference>
<name>A0A1A9VYL6_GLOAU</name>
<dbReference type="InterPro" id="IPR005612">
    <property type="entry name" value="CCAAT-binding_factor"/>
</dbReference>
<feature type="compositionally biased region" description="Polar residues" evidence="2">
    <location>
        <begin position="24"/>
        <end position="34"/>
    </location>
</feature>
<feature type="region of interest" description="Disordered" evidence="2">
    <location>
        <begin position="753"/>
        <end position="857"/>
    </location>
</feature>
<evidence type="ECO:0000256" key="2">
    <source>
        <dbReference type="SAM" id="MobiDB-lite"/>
    </source>
</evidence>
<feature type="compositionally biased region" description="Acidic residues" evidence="2">
    <location>
        <begin position="766"/>
        <end position="782"/>
    </location>
</feature>
<feature type="region of interest" description="Disordered" evidence="2">
    <location>
        <begin position="689"/>
        <end position="710"/>
    </location>
</feature>
<accession>A0A1A9VYL6</accession>
<evidence type="ECO:0000259" key="3">
    <source>
        <dbReference type="Pfam" id="PF03914"/>
    </source>
</evidence>
<dbReference type="VEuPathDB" id="VectorBase:GAUT051882"/>
<comment type="similarity">
    <text evidence="1">Belongs to the CBF/MAK21 family.</text>
</comment>
<dbReference type="AlphaFoldDB" id="A0A1A9VYL6"/>
<dbReference type="EnsemblMetazoa" id="GAUT051882-RA">
    <property type="protein sequence ID" value="GAUT051882-PA"/>
    <property type="gene ID" value="GAUT051882"/>
</dbReference>
<dbReference type="PANTHER" id="PTHR12048:SF0">
    <property type="entry name" value="CCAAT_ENHANCER-BINDING PROTEIN ZETA"/>
    <property type="match status" value="1"/>
</dbReference>
<feature type="region of interest" description="Disordered" evidence="2">
    <location>
        <begin position="888"/>
        <end position="923"/>
    </location>
</feature>
<feature type="domain" description="CCAAT-binding factor" evidence="3">
    <location>
        <begin position="382"/>
        <end position="601"/>
    </location>
</feature>
<sequence length="923" mass="105714">MSTSAKGSKKTHRNNSHIFARPQKSLNGNNSSDVSDGEKKWFEVYPQYPSSGDVEDMKESEIMELCKICRSSYEQEKSTFSKKNPSDIRWLQSALRKGTARDRANAGVLLVTTNPLASLDVLAILMDLTRLSNKSCTDVIPVVADMWKEVLLPQHRKLYSMQMRAADWKNVRKDASLTNEEKRRIYAYWHFENELKDKYFEFLNNVQQGIQKGQEINKKVSIVVAAQLLAVASEKEQLLLTMLINKLGDPIAKIASKALHHLTEIAYQHPNMCGVIVTETEKLLFRNNISDRAQHFALCFLASIASLCHANICTKLAHICFSLFKVLVAKGAVNNRTMQAILRCLQKAIAHGKQTDDNNEMLSEDMLNTIYRLVHLADIRVSVQTLGLLLQFVTVRTEKSDRFYNALYAKLLDLNLTTIGGKTAAQFLHIFHRAVHYDSNIHRAKAFIKRLLQLALYMPSNISAGCLIVIHKLLHARKELIKDEKENSFIEKSFVDIEDFEKFDGDCEEKYEDVLDDDEEQTKKNFINEPKPTNNEKEHLSWHHARFNPSSTEENVFEINDYKKTYDPYHRSPTFSGAEFAAHNELLCLYRHFHPTVKVFAENITEGKRISYYGDPLNDFGLSHFLERFSFKNPKKINELKTENQVAHGKDYLAKGSRGLPIKSLTKATCTEDEIYIFNFFEQKRQKAASKEVRPLDKEDDDYDLKTNEVDDDEFEEYLNGYFGKKVKKGESGEEQEDLDFLKELGDDLQAETKREKKKKEKNNDDVDDANDVDWTDDEEGADFIGSENSDDQNDSVSYDEESDVSTSANESECSDNDKPAESNSDSPSIKSKRLRKSTTSSQMDERSFAKKLKSSDDMTKLFAAADDFSELLESSKGNKAHGTINAVFNKDKSSEKQLKWEETRRSNSKTYMGHRKKKCRKQ</sequence>
<dbReference type="InterPro" id="IPR040155">
    <property type="entry name" value="CEBPZ/Mak21-like"/>
</dbReference>
<dbReference type="Pfam" id="PF03914">
    <property type="entry name" value="CBF"/>
    <property type="match status" value="1"/>
</dbReference>
<dbReference type="STRING" id="7395.A0A1A9VYL6"/>
<dbReference type="PANTHER" id="PTHR12048">
    <property type="entry name" value="CCAAT-BINDING FACTOR-RELATED"/>
    <property type="match status" value="1"/>
</dbReference>
<evidence type="ECO:0000256" key="1">
    <source>
        <dbReference type="ARBA" id="ARBA00007797"/>
    </source>
</evidence>
<evidence type="ECO:0000313" key="5">
    <source>
        <dbReference type="Proteomes" id="UP000078200"/>
    </source>
</evidence>
<proteinExistence type="inferred from homology"/>
<dbReference type="SUPFAM" id="SSF48371">
    <property type="entry name" value="ARM repeat"/>
    <property type="match status" value="1"/>
</dbReference>
<evidence type="ECO:0000313" key="4">
    <source>
        <dbReference type="EnsemblMetazoa" id="GAUT051882-PA"/>
    </source>
</evidence>
<dbReference type="Proteomes" id="UP000078200">
    <property type="component" value="Unassembled WGS sequence"/>
</dbReference>
<organism evidence="4 5">
    <name type="scientific">Glossina austeni</name>
    <name type="common">Savannah tsetse fly</name>
    <dbReference type="NCBI Taxonomy" id="7395"/>
    <lineage>
        <taxon>Eukaryota</taxon>
        <taxon>Metazoa</taxon>
        <taxon>Ecdysozoa</taxon>
        <taxon>Arthropoda</taxon>
        <taxon>Hexapoda</taxon>
        <taxon>Insecta</taxon>
        <taxon>Pterygota</taxon>
        <taxon>Neoptera</taxon>
        <taxon>Endopterygota</taxon>
        <taxon>Diptera</taxon>
        <taxon>Brachycera</taxon>
        <taxon>Muscomorpha</taxon>
        <taxon>Hippoboscoidea</taxon>
        <taxon>Glossinidae</taxon>
        <taxon>Glossina</taxon>
    </lineage>
</organism>
<feature type="region of interest" description="Disordered" evidence="2">
    <location>
        <begin position="1"/>
        <end position="36"/>
    </location>
</feature>
<dbReference type="InterPro" id="IPR016024">
    <property type="entry name" value="ARM-type_fold"/>
</dbReference>
<protein>
    <recommendedName>
        <fullName evidence="3">CCAAT-binding factor domain-containing protein</fullName>
    </recommendedName>
</protein>
<dbReference type="GO" id="GO:0005634">
    <property type="term" value="C:nucleus"/>
    <property type="evidence" value="ECO:0007669"/>
    <property type="project" value="UniProtKB-ARBA"/>
</dbReference>
<keyword evidence="5" id="KW-1185">Reference proteome</keyword>
<feature type="compositionally biased region" description="Acidic residues" evidence="2">
    <location>
        <begin position="789"/>
        <end position="804"/>
    </location>
</feature>
<feature type="compositionally biased region" description="Basic and acidic residues" evidence="2">
    <location>
        <begin position="844"/>
        <end position="857"/>
    </location>
</feature>